<dbReference type="PANTHER" id="PTHR30055">
    <property type="entry name" value="HTH-TYPE TRANSCRIPTIONAL REGULATOR RUTR"/>
    <property type="match status" value="1"/>
</dbReference>
<dbReference type="GO" id="GO:0000976">
    <property type="term" value="F:transcription cis-regulatory region binding"/>
    <property type="evidence" value="ECO:0007669"/>
    <property type="project" value="TreeGrafter"/>
</dbReference>
<proteinExistence type="predicted"/>
<keyword evidence="2 4" id="KW-0238">DNA-binding</keyword>
<protein>
    <submittedName>
        <fullName evidence="6">AcrR family transcriptional regulator</fullName>
    </submittedName>
</protein>
<dbReference type="InterPro" id="IPR009057">
    <property type="entry name" value="Homeodomain-like_sf"/>
</dbReference>
<accession>A0A7W8QRX2</accession>
<sequence length="188" mass="19849">MPRAGLTPAVLAETAARLADEEGFERLSLSSVAKALGVAVPSLYKHVAGLDGLRREVGLLSAREFGAVVTRACLGRSGEEALRSVAAAYRDYARAHPGRYGSLNHAPPADDAEAAEAYRVPVDVLAAVLRGFGVPEEDAVDEIRALRSALHGFVDLEARGGFGLPQDVDRSFEVLVDRCVAGLRARSG</sequence>
<keyword evidence="7" id="KW-1185">Reference proteome</keyword>
<dbReference type="Pfam" id="PF13305">
    <property type="entry name" value="TetR_C_33"/>
    <property type="match status" value="1"/>
</dbReference>
<organism evidence="6 7">
    <name type="scientific">Nocardiopsis composta</name>
    <dbReference type="NCBI Taxonomy" id="157465"/>
    <lineage>
        <taxon>Bacteria</taxon>
        <taxon>Bacillati</taxon>
        <taxon>Actinomycetota</taxon>
        <taxon>Actinomycetes</taxon>
        <taxon>Streptosporangiales</taxon>
        <taxon>Nocardiopsidaceae</taxon>
        <taxon>Nocardiopsis</taxon>
    </lineage>
</organism>
<feature type="DNA-binding region" description="H-T-H motif" evidence="4">
    <location>
        <begin position="28"/>
        <end position="47"/>
    </location>
</feature>
<dbReference type="SUPFAM" id="SSF48498">
    <property type="entry name" value="Tetracyclin repressor-like, C-terminal domain"/>
    <property type="match status" value="1"/>
</dbReference>
<evidence type="ECO:0000313" key="6">
    <source>
        <dbReference type="EMBL" id="MBB5434999.1"/>
    </source>
</evidence>
<dbReference type="GO" id="GO:0003700">
    <property type="term" value="F:DNA-binding transcription factor activity"/>
    <property type="evidence" value="ECO:0007669"/>
    <property type="project" value="TreeGrafter"/>
</dbReference>
<dbReference type="AlphaFoldDB" id="A0A7W8QRX2"/>
<dbReference type="Proteomes" id="UP000572635">
    <property type="component" value="Unassembled WGS sequence"/>
</dbReference>
<dbReference type="SUPFAM" id="SSF46689">
    <property type="entry name" value="Homeodomain-like"/>
    <property type="match status" value="1"/>
</dbReference>
<evidence type="ECO:0000256" key="2">
    <source>
        <dbReference type="ARBA" id="ARBA00023125"/>
    </source>
</evidence>
<evidence type="ECO:0000256" key="4">
    <source>
        <dbReference type="PROSITE-ProRule" id="PRU00335"/>
    </source>
</evidence>
<feature type="domain" description="HTH tetR-type" evidence="5">
    <location>
        <begin position="5"/>
        <end position="65"/>
    </location>
</feature>
<evidence type="ECO:0000256" key="1">
    <source>
        <dbReference type="ARBA" id="ARBA00023015"/>
    </source>
</evidence>
<dbReference type="InterPro" id="IPR050109">
    <property type="entry name" value="HTH-type_TetR-like_transc_reg"/>
</dbReference>
<dbReference type="InterPro" id="IPR036271">
    <property type="entry name" value="Tet_transcr_reg_TetR-rel_C_sf"/>
</dbReference>
<evidence type="ECO:0000259" key="5">
    <source>
        <dbReference type="PROSITE" id="PS50977"/>
    </source>
</evidence>
<evidence type="ECO:0000256" key="3">
    <source>
        <dbReference type="ARBA" id="ARBA00023163"/>
    </source>
</evidence>
<dbReference type="RefSeq" id="WP_184396272.1">
    <property type="nucleotide sequence ID" value="NZ_BAAAJD010000203.1"/>
</dbReference>
<dbReference type="Gene3D" id="1.10.357.10">
    <property type="entry name" value="Tetracycline Repressor, domain 2"/>
    <property type="match status" value="1"/>
</dbReference>
<name>A0A7W8QRX2_9ACTN</name>
<dbReference type="InterPro" id="IPR001647">
    <property type="entry name" value="HTH_TetR"/>
</dbReference>
<evidence type="ECO:0000313" key="7">
    <source>
        <dbReference type="Proteomes" id="UP000572635"/>
    </source>
</evidence>
<keyword evidence="3" id="KW-0804">Transcription</keyword>
<dbReference type="EMBL" id="JACHDB010000001">
    <property type="protein sequence ID" value="MBB5434999.1"/>
    <property type="molecule type" value="Genomic_DNA"/>
</dbReference>
<dbReference type="PANTHER" id="PTHR30055:SF239">
    <property type="entry name" value="TRANSCRIPTIONAL REGULATORY PROTEIN"/>
    <property type="match status" value="1"/>
</dbReference>
<dbReference type="InterPro" id="IPR025996">
    <property type="entry name" value="MT1864/Rv1816-like_C"/>
</dbReference>
<keyword evidence="1" id="KW-0805">Transcription regulation</keyword>
<dbReference type="Pfam" id="PF00440">
    <property type="entry name" value="TetR_N"/>
    <property type="match status" value="1"/>
</dbReference>
<comment type="caution">
    <text evidence="6">The sequence shown here is derived from an EMBL/GenBank/DDBJ whole genome shotgun (WGS) entry which is preliminary data.</text>
</comment>
<dbReference type="PROSITE" id="PS50977">
    <property type="entry name" value="HTH_TETR_2"/>
    <property type="match status" value="1"/>
</dbReference>
<dbReference type="Gene3D" id="1.10.10.60">
    <property type="entry name" value="Homeodomain-like"/>
    <property type="match status" value="1"/>
</dbReference>
<gene>
    <name evidence="6" type="ORF">HDA36_005083</name>
</gene>
<reference evidence="6 7" key="1">
    <citation type="submission" date="2020-08" db="EMBL/GenBank/DDBJ databases">
        <title>Sequencing the genomes of 1000 actinobacteria strains.</title>
        <authorList>
            <person name="Klenk H.-P."/>
        </authorList>
    </citation>
    <scope>NUCLEOTIDE SEQUENCE [LARGE SCALE GENOMIC DNA]</scope>
    <source>
        <strain evidence="6 7">DSM 44551</strain>
    </source>
</reference>